<dbReference type="Gene3D" id="1.25.40.10">
    <property type="entry name" value="Tetratricopeptide repeat domain"/>
    <property type="match status" value="2"/>
</dbReference>
<dbReference type="RefSeq" id="WP_051678008.1">
    <property type="nucleotide sequence ID" value="NZ_JJRY01000001.1"/>
</dbReference>
<reference evidence="4 5" key="1">
    <citation type="submission" date="2014-04" db="EMBL/GenBank/DDBJ databases">
        <title>Draft genome sequence of Bacillus azotoformans MEV2011, a (co-) denitrifying strain unable to grow in the presence of oxygen.</title>
        <authorList>
            <person name="Nielsen M."/>
            <person name="Schreiber L."/>
            <person name="Finster K."/>
            <person name="Schramm A."/>
        </authorList>
    </citation>
    <scope>NUCLEOTIDE SEQUENCE [LARGE SCALE GENOMIC DNA]</scope>
    <source>
        <strain evidence="4 5">MEV2011</strain>
    </source>
</reference>
<gene>
    <name evidence="4" type="ORF">M670_00287</name>
</gene>
<dbReference type="PROSITE" id="PS50005">
    <property type="entry name" value="TPR"/>
    <property type="match status" value="1"/>
</dbReference>
<keyword evidence="1" id="KW-0677">Repeat</keyword>
<accession>A0A072NTP8</accession>
<dbReference type="InterPro" id="IPR011990">
    <property type="entry name" value="TPR-like_helical_dom_sf"/>
</dbReference>
<keyword evidence="2 3" id="KW-0802">TPR repeat</keyword>
<dbReference type="PATRIC" id="fig|1348973.3.peg.274"/>
<evidence type="ECO:0000256" key="1">
    <source>
        <dbReference type="ARBA" id="ARBA00022737"/>
    </source>
</evidence>
<sequence length="506" mass="59246">METRKYNTNQPIGQLVQFSQDGEYFFKKGIKYYRRRDLYKAKKYFERAVQFDPKEPVFLCQLAVVLSELGEFEKSNDILIEIVEKLEPEMYECYSFLANNYAYLGFFQEAKKYAKKYLEFAPDGEFYEDTEDLLDLLSIETNELDGFHDEEEELINRQEAARELLENGKLEEASMMLQKIVKEYPEFWSAHNNLSLAQFYLGNVSKAIKIAQDVLKKSEGNLHALCNLAVYYHYLGREKEVAHIVRQLRVVHPIDMDHRSKLGVTFALLGQYEIAFKWLRWLQKFGYEGDGAFYYWLAVSAYHTNKKQLADEMWQKVIKLNPEKKGAEPWLKLQAPQPKGKAINHSLIQQFKETDSGEKKLLILLLLKRSGNVRSLEEINSYLLTNNESDVVKEFTHLMLNKLTNKQQLKTSSRLVDGLEVIDALSDQCTWPQSLEQKFYMLWFRILLNALHSPISFKNSHAWAAAIEYCCLRAEDQQVTQKQIAEKYLISTSTLRKYMNYVTDLV</sequence>
<dbReference type="InterPro" id="IPR051012">
    <property type="entry name" value="CellSynth/LPSAsmb/PSIAsmb"/>
</dbReference>
<evidence type="ECO:0000256" key="3">
    <source>
        <dbReference type="PROSITE-ProRule" id="PRU00339"/>
    </source>
</evidence>
<dbReference type="EMBL" id="JJRY01000001">
    <property type="protein sequence ID" value="KEF40263.1"/>
    <property type="molecule type" value="Genomic_DNA"/>
</dbReference>
<evidence type="ECO:0000313" key="4">
    <source>
        <dbReference type="EMBL" id="KEF40263.1"/>
    </source>
</evidence>
<dbReference type="SUPFAM" id="SSF48452">
    <property type="entry name" value="TPR-like"/>
    <property type="match status" value="1"/>
</dbReference>
<dbReference type="PANTHER" id="PTHR45586">
    <property type="entry name" value="TPR REPEAT-CONTAINING PROTEIN PA4667"/>
    <property type="match status" value="1"/>
</dbReference>
<dbReference type="OrthoDB" id="600613at2"/>
<organism evidence="4 5">
    <name type="scientific">Schinkia azotoformans MEV2011</name>
    <dbReference type="NCBI Taxonomy" id="1348973"/>
    <lineage>
        <taxon>Bacteria</taxon>
        <taxon>Bacillati</taxon>
        <taxon>Bacillota</taxon>
        <taxon>Bacilli</taxon>
        <taxon>Bacillales</taxon>
        <taxon>Bacillaceae</taxon>
        <taxon>Calidifontibacillus/Schinkia group</taxon>
        <taxon>Schinkia</taxon>
    </lineage>
</organism>
<dbReference type="Pfam" id="PF13174">
    <property type="entry name" value="TPR_6"/>
    <property type="match status" value="1"/>
</dbReference>
<dbReference type="AlphaFoldDB" id="A0A072NTP8"/>
<name>A0A072NTP8_SCHAZ</name>
<dbReference type="PANTHER" id="PTHR45586:SF1">
    <property type="entry name" value="LIPOPOLYSACCHARIDE ASSEMBLY PROTEIN B"/>
    <property type="match status" value="1"/>
</dbReference>
<comment type="caution">
    <text evidence="4">The sequence shown here is derived from an EMBL/GenBank/DDBJ whole genome shotgun (WGS) entry which is preliminary data.</text>
</comment>
<dbReference type="InterPro" id="IPR019734">
    <property type="entry name" value="TPR_rpt"/>
</dbReference>
<evidence type="ECO:0000313" key="5">
    <source>
        <dbReference type="Proteomes" id="UP000027936"/>
    </source>
</evidence>
<protein>
    <submittedName>
        <fullName evidence="4">Tetratricopeptide repeat protein</fullName>
    </submittedName>
</protein>
<dbReference type="Proteomes" id="UP000027936">
    <property type="component" value="Unassembled WGS sequence"/>
</dbReference>
<proteinExistence type="predicted"/>
<dbReference type="Pfam" id="PF13432">
    <property type="entry name" value="TPR_16"/>
    <property type="match status" value="1"/>
</dbReference>
<evidence type="ECO:0000256" key="2">
    <source>
        <dbReference type="ARBA" id="ARBA00022803"/>
    </source>
</evidence>
<dbReference type="SMART" id="SM00028">
    <property type="entry name" value="TPR"/>
    <property type="match status" value="4"/>
</dbReference>
<feature type="repeat" description="TPR" evidence="3">
    <location>
        <begin position="22"/>
        <end position="55"/>
    </location>
</feature>